<keyword evidence="5" id="KW-1133">Transmembrane helix</keyword>
<organism evidence="7 8">
    <name type="scientific">Phototrophicus methaneseepsis</name>
    <dbReference type="NCBI Taxonomy" id="2710758"/>
    <lineage>
        <taxon>Bacteria</taxon>
        <taxon>Bacillati</taxon>
        <taxon>Chloroflexota</taxon>
        <taxon>Candidatus Thermofontia</taxon>
        <taxon>Phototrophicales</taxon>
        <taxon>Phototrophicaceae</taxon>
        <taxon>Phototrophicus</taxon>
    </lineage>
</organism>
<evidence type="ECO:0000256" key="1">
    <source>
        <dbReference type="ARBA" id="ARBA00010342"/>
    </source>
</evidence>
<evidence type="ECO:0000259" key="6">
    <source>
        <dbReference type="Pfam" id="PF03918"/>
    </source>
</evidence>
<sequence>MRRIGMFFTIMLFTALVVGVSVAQDDTTNVTDDDVNAIAKQLYCPVCENIPLDTCGTAACEDWRYEIRLQLSEGMTQQEIIDDFVLRFGERVVGTPQDPTLRALSLVTPWFIALIAAVAAIYGLIRWRKEDKTKNLEPLPETSNLSNLQDLLERDLAE</sequence>
<feature type="domain" description="CcmH/CycL/Ccl2/NrfF N-terminal" evidence="6">
    <location>
        <begin position="14"/>
        <end position="136"/>
    </location>
</feature>
<feature type="transmembrane region" description="Helical" evidence="5">
    <location>
        <begin position="103"/>
        <end position="125"/>
    </location>
</feature>
<protein>
    <recommendedName>
        <fullName evidence="5">Cytochrome c-type biogenesis protein</fullName>
    </recommendedName>
</protein>
<evidence type="ECO:0000256" key="3">
    <source>
        <dbReference type="ARBA" id="ARBA00022723"/>
    </source>
</evidence>
<gene>
    <name evidence="7" type="ORF">G4Y79_14670</name>
</gene>
<proteinExistence type="inferred from homology"/>
<keyword evidence="5" id="KW-0732">Signal</keyword>
<feature type="signal peptide" evidence="5">
    <location>
        <begin position="1"/>
        <end position="23"/>
    </location>
</feature>
<accession>A0A7S8E5V1</accession>
<dbReference type="InterPro" id="IPR005616">
    <property type="entry name" value="CcmH/CycL/Ccl2/NrfF_N"/>
</dbReference>
<comment type="similarity">
    <text evidence="1 5">Belongs to the CcmH/CycL/Ccl2/NrfF family.</text>
</comment>
<keyword evidence="5" id="KW-0472">Membrane</keyword>
<dbReference type="GO" id="GO:0046872">
    <property type="term" value="F:metal ion binding"/>
    <property type="evidence" value="ECO:0007669"/>
    <property type="project" value="UniProtKB-KW"/>
</dbReference>
<evidence type="ECO:0000256" key="4">
    <source>
        <dbReference type="ARBA" id="ARBA00023004"/>
    </source>
</evidence>
<feature type="chain" id="PRO_5033097851" description="Cytochrome c-type biogenesis protein" evidence="5">
    <location>
        <begin position="24"/>
        <end position="158"/>
    </location>
</feature>
<name>A0A7S8E5V1_9CHLR</name>
<dbReference type="InterPro" id="IPR038297">
    <property type="entry name" value="CcmH/CycL/NrfF/Ccl2_sf"/>
</dbReference>
<dbReference type="KEGG" id="pmet:G4Y79_14670"/>
<comment type="function">
    <text evidence="5">Possible subunit of a heme lyase.</text>
</comment>
<evidence type="ECO:0000256" key="2">
    <source>
        <dbReference type="ARBA" id="ARBA00022617"/>
    </source>
</evidence>
<keyword evidence="8" id="KW-1185">Reference proteome</keyword>
<dbReference type="Proteomes" id="UP000594468">
    <property type="component" value="Chromosome"/>
</dbReference>
<evidence type="ECO:0000313" key="8">
    <source>
        <dbReference type="Proteomes" id="UP000594468"/>
    </source>
</evidence>
<dbReference type="EMBL" id="CP062983">
    <property type="protein sequence ID" value="QPC80949.1"/>
    <property type="molecule type" value="Genomic_DNA"/>
</dbReference>
<dbReference type="Gene3D" id="1.10.8.640">
    <property type="entry name" value="Cytochrome C biogenesis protein"/>
    <property type="match status" value="1"/>
</dbReference>
<dbReference type="RefSeq" id="WP_195169024.1">
    <property type="nucleotide sequence ID" value="NZ_CP062983.1"/>
</dbReference>
<dbReference type="AlphaFoldDB" id="A0A7S8E5V1"/>
<keyword evidence="2 5" id="KW-0349">Heme</keyword>
<evidence type="ECO:0000313" key="7">
    <source>
        <dbReference type="EMBL" id="QPC80949.1"/>
    </source>
</evidence>
<dbReference type="Pfam" id="PF03918">
    <property type="entry name" value="CcmH"/>
    <property type="match status" value="1"/>
</dbReference>
<evidence type="ECO:0000256" key="5">
    <source>
        <dbReference type="RuleBase" id="RU364112"/>
    </source>
</evidence>
<keyword evidence="4 5" id="KW-0408">Iron</keyword>
<reference evidence="7 8" key="1">
    <citation type="submission" date="2020-02" db="EMBL/GenBank/DDBJ databases">
        <authorList>
            <person name="Zheng R.K."/>
            <person name="Sun C.M."/>
        </authorList>
    </citation>
    <scope>NUCLEOTIDE SEQUENCE [LARGE SCALE GENOMIC DNA]</scope>
    <source>
        <strain evidence="8">rifampicinis</strain>
    </source>
</reference>
<dbReference type="CDD" id="cd16378">
    <property type="entry name" value="CcmH_N"/>
    <property type="match status" value="1"/>
</dbReference>
<keyword evidence="3 5" id="KW-0479">Metal-binding</keyword>
<keyword evidence="5" id="KW-0812">Transmembrane</keyword>